<proteinExistence type="predicted"/>
<protein>
    <submittedName>
        <fullName evidence="2">Sporulation integral membrane protein YlbJ</fullName>
    </submittedName>
</protein>
<dbReference type="EMBL" id="LROR01000054">
    <property type="protein sequence ID" value="OBR93106.1"/>
    <property type="molecule type" value="Genomic_DNA"/>
</dbReference>
<gene>
    <name evidence="2" type="primary">ylbJ</name>
    <name evidence="3" type="ORF">CLCOS_25780</name>
    <name evidence="2" type="ORF">WX73_02908</name>
</gene>
<keyword evidence="5" id="KW-1185">Reference proteome</keyword>
<dbReference type="InterPro" id="IPR014226">
    <property type="entry name" value="Spore_IM_YlbJ"/>
</dbReference>
<feature type="transmembrane region" description="Helical" evidence="1">
    <location>
        <begin position="56"/>
        <end position="75"/>
    </location>
</feature>
<dbReference type="PATRIC" id="fig|1705578.3.peg.2564"/>
<dbReference type="RefSeq" id="WP_013237939.1">
    <property type="nucleotide sequence ID" value="NZ_LITQ01000003.1"/>
</dbReference>
<keyword evidence="1" id="KW-0472">Membrane</keyword>
<feature type="transmembrane region" description="Helical" evidence="1">
    <location>
        <begin position="137"/>
        <end position="156"/>
    </location>
</feature>
<feature type="transmembrane region" description="Helical" evidence="1">
    <location>
        <begin position="288"/>
        <end position="309"/>
    </location>
</feature>
<dbReference type="EMBL" id="LITQ01000003">
    <property type="protein sequence ID" value="OAA94362.1"/>
    <property type="molecule type" value="Genomic_DNA"/>
</dbReference>
<dbReference type="Proteomes" id="UP000077384">
    <property type="component" value="Unassembled WGS sequence"/>
</dbReference>
<feature type="transmembrane region" description="Helical" evidence="1">
    <location>
        <begin position="321"/>
        <end position="340"/>
    </location>
</feature>
<keyword evidence="1" id="KW-1133">Transmembrane helix</keyword>
<reference evidence="3 5" key="2">
    <citation type="journal article" date="2016" name="Front. Microbiol.">
        <title>Industrial Acetogenic Biocatalysts: A Comparative Metabolic and Genomic Analysis.</title>
        <authorList>
            <person name="Bengelsdorf F."/>
            <person name="Poehlein A."/>
            <person name="Sonja S."/>
            <person name="Erz C."/>
            <person name="Hummel T."/>
            <person name="Hoffmeister S."/>
            <person name="Daniel R."/>
            <person name="Durre P."/>
        </authorList>
    </citation>
    <scope>NUCLEOTIDE SEQUENCE [LARGE SCALE GENOMIC DNA]</scope>
    <source>
        <strain evidence="3 5">PTA-10522</strain>
    </source>
</reference>
<feature type="transmembrane region" description="Helical" evidence="1">
    <location>
        <begin position="95"/>
        <end position="116"/>
    </location>
</feature>
<evidence type="ECO:0000313" key="4">
    <source>
        <dbReference type="Proteomes" id="UP000077384"/>
    </source>
</evidence>
<evidence type="ECO:0000313" key="3">
    <source>
        <dbReference type="EMBL" id="OBR93106.1"/>
    </source>
</evidence>
<comment type="caution">
    <text evidence="2">The sequence shown here is derived from an EMBL/GenBank/DDBJ whole genome shotgun (WGS) entry which is preliminary data.</text>
</comment>
<keyword evidence="1" id="KW-0812">Transmembrane</keyword>
<accession>A0A162LD49</accession>
<feature type="transmembrane region" description="Helical" evidence="1">
    <location>
        <begin position="162"/>
        <end position="182"/>
    </location>
</feature>
<feature type="transmembrane region" description="Helical" evidence="1">
    <location>
        <begin position="5"/>
        <end position="20"/>
    </location>
</feature>
<organism evidence="2 4">
    <name type="scientific">Clostridium coskatii</name>
    <dbReference type="NCBI Taxonomy" id="1705578"/>
    <lineage>
        <taxon>Bacteria</taxon>
        <taxon>Bacillati</taxon>
        <taxon>Bacillota</taxon>
        <taxon>Clostridia</taxon>
        <taxon>Eubacteriales</taxon>
        <taxon>Clostridiaceae</taxon>
        <taxon>Clostridium</taxon>
    </lineage>
</organism>
<sequence>MEVLFYLLIFAILILLFILLKDKNLLITIVCSIFIIEIILAPKLCIDGVISGSLLFFYKVFPSLFSFLVVSNIILSCDGVYIYSKLIGKALCKPLRLPTNCSFVLIISTLCGYPLGAKYACQLYEKKIIDLFTCERLLNIASNASPLFMLGSVGVSMLKSSFIGYILLLSNLLSCIVMSFLIPSKKTYYKPIAYRNHSHESENIGKVFKNSIEDSLKNCISIGGFVILFSVVNSILKNNILFNLLISSISRITHISGNIMEGIFLGMIEMTNGCSLISSSTASLNLKIILVSFLFTFSGLSIISQVYSFTYKFKISLKKYSLRKILQGIICSIFSLSLYNLFSLKLSQETFLPYYKITTYFNNLFILTIILLITPWILYKLKQLFHVS</sequence>
<evidence type="ECO:0000256" key="1">
    <source>
        <dbReference type="SAM" id="Phobius"/>
    </source>
</evidence>
<dbReference type="AlphaFoldDB" id="A0A162LD49"/>
<evidence type="ECO:0000313" key="2">
    <source>
        <dbReference type="EMBL" id="OAA94362.1"/>
    </source>
</evidence>
<name>A0A162LD49_9CLOT</name>
<reference evidence="2 4" key="1">
    <citation type="journal article" date="2015" name="Biotechnol. Bioeng.">
        <title>Genome sequence and phenotypic characterization of Caulobacter segnis.</title>
        <authorList>
            <person name="Patel S."/>
            <person name="Fletcher B."/>
            <person name="Scott D.C."/>
            <person name="Ely B."/>
        </authorList>
    </citation>
    <scope>NUCLEOTIDE SEQUENCE [LARGE SCALE GENOMIC DNA]</scope>
    <source>
        <strain evidence="2 4">PS02</strain>
    </source>
</reference>
<feature type="transmembrane region" description="Helical" evidence="1">
    <location>
        <begin position="26"/>
        <end position="44"/>
    </location>
</feature>
<feature type="transmembrane region" description="Helical" evidence="1">
    <location>
        <begin position="360"/>
        <end position="379"/>
    </location>
</feature>
<dbReference type="Proteomes" id="UP000093694">
    <property type="component" value="Unassembled WGS sequence"/>
</dbReference>
<evidence type="ECO:0000313" key="5">
    <source>
        <dbReference type="Proteomes" id="UP000093694"/>
    </source>
</evidence>
<dbReference type="NCBIfam" id="TIGR02871">
    <property type="entry name" value="spore_ylbJ"/>
    <property type="match status" value="1"/>
</dbReference>